<feature type="chain" id="PRO_5001567132" evidence="1">
    <location>
        <begin position="21"/>
        <end position="437"/>
    </location>
</feature>
<dbReference type="AlphaFoldDB" id="A0A058ZN88"/>
<evidence type="ECO:0000259" key="2">
    <source>
        <dbReference type="Pfam" id="PF00675"/>
    </source>
</evidence>
<dbReference type="PATRIC" id="fig|1461693.3.peg.1442"/>
<dbReference type="Proteomes" id="UP000024836">
    <property type="component" value="Unassembled WGS sequence"/>
</dbReference>
<gene>
    <name evidence="4" type="ORF">ATO10_07071</name>
</gene>
<dbReference type="PANTHER" id="PTHR11851">
    <property type="entry name" value="METALLOPROTEASE"/>
    <property type="match status" value="1"/>
</dbReference>
<accession>A0A058ZN88</accession>
<reference evidence="4 5" key="1">
    <citation type="submission" date="2013-04" db="EMBL/GenBank/DDBJ databases">
        <title>Shimia sp. 22II-S11-Z10 Genome Sequencing.</title>
        <authorList>
            <person name="Lai Q."/>
            <person name="Li G."/>
            <person name="Shao Z."/>
        </authorList>
    </citation>
    <scope>NUCLEOTIDE SEQUENCE [LARGE SCALE GENOMIC DNA]</scope>
    <source>
        <strain evidence="5">22II-S11-Z10</strain>
    </source>
</reference>
<protein>
    <submittedName>
        <fullName evidence="4">Peptidase M16 protein</fullName>
    </submittedName>
</protein>
<evidence type="ECO:0000313" key="4">
    <source>
        <dbReference type="EMBL" id="KCV82685.1"/>
    </source>
</evidence>
<dbReference type="Pfam" id="PF00675">
    <property type="entry name" value="Peptidase_M16"/>
    <property type="match status" value="1"/>
</dbReference>
<name>A0A058ZN88_9RHOB</name>
<evidence type="ECO:0000313" key="5">
    <source>
        <dbReference type="Proteomes" id="UP000024836"/>
    </source>
</evidence>
<feature type="signal peptide" evidence="1">
    <location>
        <begin position="1"/>
        <end position="20"/>
    </location>
</feature>
<dbReference type="GO" id="GO:0046872">
    <property type="term" value="F:metal ion binding"/>
    <property type="evidence" value="ECO:0007669"/>
    <property type="project" value="InterPro"/>
</dbReference>
<dbReference type="EMBL" id="AQQY01000003">
    <property type="protein sequence ID" value="KCV82685.1"/>
    <property type="molecule type" value="Genomic_DNA"/>
</dbReference>
<feature type="domain" description="Peptidase M16 C-terminal" evidence="3">
    <location>
        <begin position="188"/>
        <end position="362"/>
    </location>
</feature>
<evidence type="ECO:0000259" key="3">
    <source>
        <dbReference type="Pfam" id="PF05193"/>
    </source>
</evidence>
<dbReference type="PANTHER" id="PTHR11851:SF224">
    <property type="entry name" value="PROCESSING PROTEASE"/>
    <property type="match status" value="1"/>
</dbReference>
<dbReference type="Pfam" id="PF05193">
    <property type="entry name" value="Peptidase_M16_C"/>
    <property type="match status" value="1"/>
</dbReference>
<sequence>MIRFALTAAFAALVALPVQADVDIQEITSPGGITAWLVEAPEIPIVSLELRFKGGASLDAPGKTGAINLMAGLLEEGAGDLDARGFAKARDAMAASFSFDVSRDAMSVSAQFLTETQDAAVDLLHMALVDPKFEDAALERVRSQVMSSLRSDLKDPDTIAARAFRELAFPDHPYGLPTEGTLETVEALTRDDLLSAKARVMARDRLVVSAVGDIDAETLGALLDKLVDGLPETGAPMPQDVIYDLAGGVQVVPFDTPQSVAIFGQRGIKRDDPDFFAAFILNSVVGAGGLTSRLMEEVREKRGLTYGVYSYLASFDHAEIIMGQVASANDRVAEAVDVIRAEWAKAASKGLSAEELERAKTYLTGAYPLRFDGNGRIANILAGMQLDGLGLDYIATRNDKVRAVTLEDVNRVAAELLDPENLFFVVVGQPEGLESTN</sequence>
<dbReference type="eggNOG" id="COG0612">
    <property type="taxonomic scope" value="Bacteria"/>
</dbReference>
<dbReference type="OrthoDB" id="9811314at2"/>
<comment type="caution">
    <text evidence="4">The sequence shown here is derived from an EMBL/GenBank/DDBJ whole genome shotgun (WGS) entry which is preliminary data.</text>
</comment>
<dbReference type="STRING" id="1461693.ATO10_07071"/>
<organism evidence="4 5">
    <name type="scientific">Actibacterium atlanticum</name>
    <dbReference type="NCBI Taxonomy" id="1461693"/>
    <lineage>
        <taxon>Bacteria</taxon>
        <taxon>Pseudomonadati</taxon>
        <taxon>Pseudomonadota</taxon>
        <taxon>Alphaproteobacteria</taxon>
        <taxon>Rhodobacterales</taxon>
        <taxon>Roseobacteraceae</taxon>
        <taxon>Actibacterium</taxon>
    </lineage>
</organism>
<dbReference type="InterPro" id="IPR007863">
    <property type="entry name" value="Peptidase_M16_C"/>
</dbReference>
<proteinExistence type="predicted"/>
<dbReference type="InterPro" id="IPR011249">
    <property type="entry name" value="Metalloenz_LuxS/M16"/>
</dbReference>
<dbReference type="RefSeq" id="WP_051597998.1">
    <property type="nucleotide sequence ID" value="NZ_AQQY01000003.1"/>
</dbReference>
<dbReference type="Gene3D" id="3.30.830.10">
    <property type="entry name" value="Metalloenzyme, LuxS/M16 peptidase-like"/>
    <property type="match status" value="2"/>
</dbReference>
<dbReference type="InterPro" id="IPR011765">
    <property type="entry name" value="Pept_M16_N"/>
</dbReference>
<dbReference type="InterPro" id="IPR050361">
    <property type="entry name" value="MPP/UQCRC_Complex"/>
</dbReference>
<evidence type="ECO:0000256" key="1">
    <source>
        <dbReference type="SAM" id="SignalP"/>
    </source>
</evidence>
<keyword evidence="1" id="KW-0732">Signal</keyword>
<keyword evidence="5" id="KW-1185">Reference proteome</keyword>
<dbReference type="SUPFAM" id="SSF63411">
    <property type="entry name" value="LuxS/MPP-like metallohydrolase"/>
    <property type="match status" value="2"/>
</dbReference>
<feature type="domain" description="Peptidase M16 N-terminal" evidence="2">
    <location>
        <begin position="39"/>
        <end position="181"/>
    </location>
</feature>